<dbReference type="PANTHER" id="PTHR43162">
    <property type="match status" value="1"/>
</dbReference>
<protein>
    <submittedName>
        <fullName evidence="2">Uncharacterized protein YbjT (DUF2867 family)</fullName>
    </submittedName>
</protein>
<dbReference type="Gene3D" id="3.40.50.720">
    <property type="entry name" value="NAD(P)-binding Rossmann-like Domain"/>
    <property type="match status" value="1"/>
</dbReference>
<dbReference type="PANTHER" id="PTHR43162:SF1">
    <property type="entry name" value="PRESTALK A DIFFERENTIATION PROTEIN A"/>
    <property type="match status" value="1"/>
</dbReference>
<evidence type="ECO:0000313" key="3">
    <source>
        <dbReference type="Proteomes" id="UP000540412"/>
    </source>
</evidence>
<evidence type="ECO:0000259" key="1">
    <source>
        <dbReference type="Pfam" id="PF13460"/>
    </source>
</evidence>
<dbReference type="SUPFAM" id="SSF51735">
    <property type="entry name" value="NAD(P)-binding Rossmann-fold domains"/>
    <property type="match status" value="1"/>
</dbReference>
<keyword evidence="3" id="KW-1185">Reference proteome</keyword>
<sequence>MTTLVIGARGFVGGGVLTRLLESGESVRASSRDPETARFPDGVEAVRADLTDPSTLPAALAGVTKVFLYAHPETAAEFAAAAVAAGVEHVALLSSGTVVQPNAEQNPIAVRHATVEQALTDSGLPHTFVRPGYFATNSLRWTSIRTDRVFRTSFPDATTSPVHERDISDVAAHALLHQAGTSAAHSVLGPGPITLRDQVAAISDALGEPVRLEEVDVDTYRAELLTQLPPFVVDMFIRSEGTVPNPPPDIATDSVPDLLGRPALSFTEWARDHAADFR</sequence>
<dbReference type="InterPro" id="IPR036291">
    <property type="entry name" value="NAD(P)-bd_dom_sf"/>
</dbReference>
<evidence type="ECO:0000313" key="2">
    <source>
        <dbReference type="EMBL" id="MBB5911907.1"/>
    </source>
</evidence>
<organism evidence="2 3">
    <name type="scientific">Nocardia transvalensis</name>
    <dbReference type="NCBI Taxonomy" id="37333"/>
    <lineage>
        <taxon>Bacteria</taxon>
        <taxon>Bacillati</taxon>
        <taxon>Actinomycetota</taxon>
        <taxon>Actinomycetes</taxon>
        <taxon>Mycobacteriales</taxon>
        <taxon>Nocardiaceae</taxon>
        <taxon>Nocardia</taxon>
    </lineage>
</organism>
<name>A0A7W9P9H1_9NOCA</name>
<reference evidence="2 3" key="1">
    <citation type="submission" date="2020-08" db="EMBL/GenBank/DDBJ databases">
        <title>Sequencing the genomes of 1000 actinobacteria strains.</title>
        <authorList>
            <person name="Klenk H.-P."/>
        </authorList>
    </citation>
    <scope>NUCLEOTIDE SEQUENCE [LARGE SCALE GENOMIC DNA]</scope>
    <source>
        <strain evidence="2 3">DSM 43582</strain>
    </source>
</reference>
<gene>
    <name evidence="2" type="ORF">BJY24_000774</name>
</gene>
<dbReference type="InterPro" id="IPR051604">
    <property type="entry name" value="Ergot_Alk_Oxidoreductase"/>
</dbReference>
<dbReference type="Proteomes" id="UP000540412">
    <property type="component" value="Unassembled WGS sequence"/>
</dbReference>
<dbReference type="RefSeq" id="WP_040752926.1">
    <property type="nucleotide sequence ID" value="NZ_JACHIT010000001.1"/>
</dbReference>
<dbReference type="InterPro" id="IPR016040">
    <property type="entry name" value="NAD(P)-bd_dom"/>
</dbReference>
<comment type="caution">
    <text evidence="2">The sequence shown here is derived from an EMBL/GenBank/DDBJ whole genome shotgun (WGS) entry which is preliminary data.</text>
</comment>
<proteinExistence type="predicted"/>
<dbReference type="EMBL" id="JACHIT010000001">
    <property type="protein sequence ID" value="MBB5911907.1"/>
    <property type="molecule type" value="Genomic_DNA"/>
</dbReference>
<feature type="domain" description="NAD(P)-binding" evidence="1">
    <location>
        <begin position="7"/>
        <end position="177"/>
    </location>
</feature>
<accession>A0A7W9P9H1</accession>
<dbReference type="Pfam" id="PF13460">
    <property type="entry name" value="NAD_binding_10"/>
    <property type="match status" value="1"/>
</dbReference>
<dbReference type="AlphaFoldDB" id="A0A7W9P9H1"/>